<evidence type="ECO:0000256" key="1">
    <source>
        <dbReference type="SAM" id="MobiDB-lite"/>
    </source>
</evidence>
<organism evidence="2 3">
    <name type="scientific">Dekkera bruxellensis</name>
    <name type="common">Brettanomyces custersii</name>
    <dbReference type="NCBI Taxonomy" id="5007"/>
    <lineage>
        <taxon>Eukaryota</taxon>
        <taxon>Fungi</taxon>
        <taxon>Dikarya</taxon>
        <taxon>Ascomycota</taxon>
        <taxon>Saccharomycotina</taxon>
        <taxon>Pichiomycetes</taxon>
        <taxon>Pichiales</taxon>
        <taxon>Pichiaceae</taxon>
        <taxon>Brettanomyces</taxon>
    </lineage>
</organism>
<keyword evidence="3" id="KW-1185">Reference proteome</keyword>
<dbReference type="Proteomes" id="UP000478008">
    <property type="component" value="Unassembled WGS sequence"/>
</dbReference>
<protein>
    <submittedName>
        <fullName evidence="2">DEBR0S1_29514g1_1</fullName>
    </submittedName>
</protein>
<accession>A0A7D9CVT0</accession>
<feature type="compositionally biased region" description="Polar residues" evidence="1">
    <location>
        <begin position="89"/>
        <end position="101"/>
    </location>
</feature>
<feature type="region of interest" description="Disordered" evidence="1">
    <location>
        <begin position="71"/>
        <end position="101"/>
    </location>
</feature>
<reference evidence="2 3" key="1">
    <citation type="submission" date="2019-07" db="EMBL/GenBank/DDBJ databases">
        <authorList>
            <person name="Friedrich A."/>
            <person name="Schacherer J."/>
        </authorList>
    </citation>
    <scope>NUCLEOTIDE SEQUENCE [LARGE SCALE GENOMIC DNA]</scope>
</reference>
<gene>
    <name evidence="2" type="ORF">DEBR0S1_29514G</name>
</gene>
<evidence type="ECO:0000313" key="2">
    <source>
        <dbReference type="EMBL" id="VUG16937.1"/>
    </source>
</evidence>
<feature type="region of interest" description="Disordered" evidence="1">
    <location>
        <begin position="12"/>
        <end position="40"/>
    </location>
</feature>
<evidence type="ECO:0000313" key="3">
    <source>
        <dbReference type="Proteomes" id="UP000478008"/>
    </source>
</evidence>
<proteinExistence type="predicted"/>
<dbReference type="AlphaFoldDB" id="A0A7D9CVT0"/>
<feature type="compositionally biased region" description="Low complexity" evidence="1">
    <location>
        <begin position="71"/>
        <end position="84"/>
    </location>
</feature>
<name>A0A7D9CVT0_DEKBR</name>
<sequence>MGICISCLRSDDENVDQNVDENTPLMADNEQNQKQTEEELRSELRNKELNNILNSANDHLIDLGSFIQQESQSFQQPIPSQSFQHGDTEPSTASSVVMEQQKSMQQPQAVQDMTMSNLSHVTTNTVNASSDIIKVEVESQQHAKDEVDRNLNALKRRLGPERLEKLTAIDTSKIGPLVATLE</sequence>
<dbReference type="EMBL" id="CABFWN010000001">
    <property type="protein sequence ID" value="VUG16937.1"/>
    <property type="molecule type" value="Genomic_DNA"/>
</dbReference>